<feature type="transmembrane region" description="Helical" evidence="7">
    <location>
        <begin position="148"/>
        <end position="170"/>
    </location>
</feature>
<evidence type="ECO:0000256" key="6">
    <source>
        <dbReference type="SAM" id="MobiDB-lite"/>
    </source>
</evidence>
<feature type="transmembrane region" description="Helical" evidence="7">
    <location>
        <begin position="176"/>
        <end position="199"/>
    </location>
</feature>
<dbReference type="Proteomes" id="UP000515151">
    <property type="component" value="Chromosome 7"/>
</dbReference>
<feature type="transmembrane region" description="Helical" evidence="7">
    <location>
        <begin position="352"/>
        <end position="372"/>
    </location>
</feature>
<evidence type="ECO:0000313" key="9">
    <source>
        <dbReference type="Proteomes" id="UP000515151"/>
    </source>
</evidence>
<dbReference type="GeneID" id="116215040"/>
<dbReference type="InterPro" id="IPR030184">
    <property type="entry name" value="WAT1-related"/>
</dbReference>
<evidence type="ECO:0000256" key="3">
    <source>
        <dbReference type="ARBA" id="ARBA00022692"/>
    </source>
</evidence>
<feature type="transmembrane region" description="Helical" evidence="7">
    <location>
        <begin position="211"/>
        <end position="229"/>
    </location>
</feature>
<dbReference type="InterPro" id="IPR000620">
    <property type="entry name" value="EamA_dom"/>
</dbReference>
<feature type="region of interest" description="Disordered" evidence="6">
    <location>
        <begin position="1"/>
        <end position="37"/>
    </location>
</feature>
<dbReference type="Pfam" id="PF00892">
    <property type="entry name" value="EamA"/>
    <property type="match status" value="2"/>
</dbReference>
<comment type="similarity">
    <text evidence="2">Belongs to the drug/metabolite transporter (DMT) superfamily. Plant drug/metabolite exporter (P-DME) (TC 2.A.7.4) family.</text>
</comment>
<protein>
    <submittedName>
        <fullName evidence="10">WAT1-related protein At1g43650-like</fullName>
    </submittedName>
</protein>
<keyword evidence="3 7" id="KW-0812">Transmembrane</keyword>
<keyword evidence="9" id="KW-1185">Reference proteome</keyword>
<comment type="subcellular location">
    <subcellularLocation>
        <location evidence="1">Membrane</location>
        <topology evidence="1">Multi-pass membrane protein</topology>
    </subcellularLocation>
</comment>
<feature type="compositionally biased region" description="Basic and acidic residues" evidence="6">
    <location>
        <begin position="27"/>
        <end position="36"/>
    </location>
</feature>
<feature type="compositionally biased region" description="Basic and acidic residues" evidence="6">
    <location>
        <begin position="1"/>
        <end position="12"/>
    </location>
</feature>
<dbReference type="GO" id="GO:0016020">
    <property type="term" value="C:membrane"/>
    <property type="evidence" value="ECO:0007669"/>
    <property type="project" value="UniProtKB-SubCell"/>
</dbReference>
<dbReference type="OrthoDB" id="670984at2759"/>
<name>A0A6P8E8X2_PUNGR</name>
<feature type="transmembrane region" description="Helical" evidence="7">
    <location>
        <begin position="114"/>
        <end position="136"/>
    </location>
</feature>
<evidence type="ECO:0000256" key="7">
    <source>
        <dbReference type="SAM" id="Phobius"/>
    </source>
</evidence>
<evidence type="ECO:0000256" key="1">
    <source>
        <dbReference type="ARBA" id="ARBA00004141"/>
    </source>
</evidence>
<dbReference type="RefSeq" id="XP_031406457.1">
    <property type="nucleotide sequence ID" value="XM_031550597.1"/>
</dbReference>
<sequence length="416" mass="45885">MDDNEGTRRRDGVVIPDAGYGPGEQYDNGKKERGVAGEDEVESIEKIFASKGRIETKCALGRGVGFPRPSLSGRIDMTSVMESSKAIVGMLMVQAFATGLQLLVRVILDDGTFIFALMTYRHVVAAICVAPFAFIFERGKDAKLSFKIWVWLFFNALAGITAAMSLYYYGLRDTTATYAVSVLNLIPIITFIFAIIARVEALRLHTWAGRAKMIGAVLCVAGALSTSLYEGKSFYIFHHNISHSEALVKNVKHNWMRGTLMLTGSCLCYSTWYMLQVKMNKIFPLKYWTTMLTCIIASVQSMLIGLCLDRSSAAWKLGFNLPLLTIVYSGALATAATFCLISWAIAKRGPTYPSMFSPLTLIFVAVLEALIFGEAIRLGMVLGTILIIMGLYSYLWGKRKESKAVPRQANLATVDV</sequence>
<organism evidence="9 10">
    <name type="scientific">Punica granatum</name>
    <name type="common">Pomegranate</name>
    <dbReference type="NCBI Taxonomy" id="22663"/>
    <lineage>
        <taxon>Eukaryota</taxon>
        <taxon>Viridiplantae</taxon>
        <taxon>Streptophyta</taxon>
        <taxon>Embryophyta</taxon>
        <taxon>Tracheophyta</taxon>
        <taxon>Spermatophyta</taxon>
        <taxon>Magnoliopsida</taxon>
        <taxon>eudicotyledons</taxon>
        <taxon>Gunneridae</taxon>
        <taxon>Pentapetalae</taxon>
        <taxon>rosids</taxon>
        <taxon>malvids</taxon>
        <taxon>Myrtales</taxon>
        <taxon>Lythraceae</taxon>
        <taxon>Punica</taxon>
    </lineage>
</organism>
<gene>
    <name evidence="10" type="primary">LOC116215040</name>
</gene>
<keyword evidence="4 7" id="KW-1133">Transmembrane helix</keyword>
<feature type="transmembrane region" description="Helical" evidence="7">
    <location>
        <begin position="378"/>
        <end position="397"/>
    </location>
</feature>
<dbReference type="InterPro" id="IPR037185">
    <property type="entry name" value="EmrE-like"/>
</dbReference>
<dbReference type="PANTHER" id="PTHR31218">
    <property type="entry name" value="WAT1-RELATED PROTEIN"/>
    <property type="match status" value="1"/>
</dbReference>
<evidence type="ECO:0000259" key="8">
    <source>
        <dbReference type="Pfam" id="PF00892"/>
    </source>
</evidence>
<evidence type="ECO:0000256" key="2">
    <source>
        <dbReference type="ARBA" id="ARBA00007635"/>
    </source>
</evidence>
<feature type="transmembrane region" description="Helical" evidence="7">
    <location>
        <begin position="86"/>
        <end position="108"/>
    </location>
</feature>
<reference evidence="9" key="1">
    <citation type="journal article" date="2020" name="Plant Biotechnol. J.">
        <title>The pomegranate (Punica granatum L.) draft genome dissects genetic divergence between soft- and hard-seeded cultivars.</title>
        <authorList>
            <person name="Luo X."/>
            <person name="Li H."/>
            <person name="Wu Z."/>
            <person name="Yao W."/>
            <person name="Zhao P."/>
            <person name="Cao D."/>
            <person name="Yu H."/>
            <person name="Li K."/>
            <person name="Poudel K."/>
            <person name="Zhao D."/>
            <person name="Zhang F."/>
            <person name="Xia X."/>
            <person name="Chen L."/>
            <person name="Wang Q."/>
            <person name="Jing D."/>
            <person name="Cao S."/>
        </authorList>
    </citation>
    <scope>NUCLEOTIDE SEQUENCE [LARGE SCALE GENOMIC DNA]</scope>
    <source>
        <strain evidence="9">cv. Tunisia</strain>
    </source>
</reference>
<evidence type="ECO:0000256" key="5">
    <source>
        <dbReference type="ARBA" id="ARBA00023136"/>
    </source>
</evidence>
<accession>A0A6P8E8X2</accession>
<dbReference type="AlphaFoldDB" id="A0A6P8E8X2"/>
<evidence type="ECO:0000313" key="10">
    <source>
        <dbReference type="RefSeq" id="XP_031406457.1"/>
    </source>
</evidence>
<keyword evidence="5 7" id="KW-0472">Membrane</keyword>
<feature type="domain" description="EamA" evidence="8">
    <location>
        <begin position="257"/>
        <end position="392"/>
    </location>
</feature>
<evidence type="ECO:0000256" key="4">
    <source>
        <dbReference type="ARBA" id="ARBA00022989"/>
    </source>
</evidence>
<proteinExistence type="inferred from homology"/>
<dbReference type="GO" id="GO:0022857">
    <property type="term" value="F:transmembrane transporter activity"/>
    <property type="evidence" value="ECO:0007669"/>
    <property type="project" value="InterPro"/>
</dbReference>
<feature type="transmembrane region" description="Helical" evidence="7">
    <location>
        <begin position="287"/>
        <end position="306"/>
    </location>
</feature>
<feature type="domain" description="EamA" evidence="8">
    <location>
        <begin position="101"/>
        <end position="220"/>
    </location>
</feature>
<reference evidence="10" key="2">
    <citation type="submission" date="2025-08" db="UniProtKB">
        <authorList>
            <consortium name="RefSeq"/>
        </authorList>
    </citation>
    <scope>IDENTIFICATION</scope>
    <source>
        <tissue evidence="10">Leaf</tissue>
    </source>
</reference>
<dbReference type="SUPFAM" id="SSF103481">
    <property type="entry name" value="Multidrug resistance efflux transporter EmrE"/>
    <property type="match status" value="2"/>
</dbReference>
<feature type="transmembrane region" description="Helical" evidence="7">
    <location>
        <begin position="255"/>
        <end position="275"/>
    </location>
</feature>
<feature type="transmembrane region" description="Helical" evidence="7">
    <location>
        <begin position="326"/>
        <end position="345"/>
    </location>
</feature>